<feature type="region of interest" description="Disordered" evidence="5">
    <location>
        <begin position="188"/>
        <end position="239"/>
    </location>
</feature>
<dbReference type="CDD" id="cd00374">
    <property type="entry name" value="RNase_T2"/>
    <property type="match status" value="1"/>
</dbReference>
<dbReference type="AlphaFoldDB" id="A0ABD2U1S6"/>
<evidence type="ECO:0000256" key="2">
    <source>
        <dbReference type="ARBA" id="ARBA00022759"/>
    </source>
</evidence>
<evidence type="ECO:0000313" key="8">
    <source>
        <dbReference type="Proteomes" id="UP001627284"/>
    </source>
</evidence>
<feature type="non-terminal residue" evidence="7">
    <location>
        <position position="1"/>
    </location>
</feature>
<feature type="chain" id="PRO_5044882121" evidence="6">
    <location>
        <begin position="31"/>
        <end position="337"/>
    </location>
</feature>
<evidence type="ECO:0000256" key="5">
    <source>
        <dbReference type="SAM" id="MobiDB-lite"/>
    </source>
</evidence>
<evidence type="ECO:0000256" key="4">
    <source>
        <dbReference type="RuleBase" id="RU004328"/>
    </source>
</evidence>
<accession>A0ABD2U1S6</accession>
<dbReference type="PRINTS" id="PR01217">
    <property type="entry name" value="PRICHEXTENSN"/>
</dbReference>
<protein>
    <submittedName>
        <fullName evidence="7">Uncharacterized protein</fullName>
    </submittedName>
</protein>
<dbReference type="Proteomes" id="UP001627284">
    <property type="component" value="Unassembled WGS sequence"/>
</dbReference>
<dbReference type="GO" id="GO:0004519">
    <property type="term" value="F:endonuclease activity"/>
    <property type="evidence" value="ECO:0007669"/>
    <property type="project" value="UniProtKB-KW"/>
</dbReference>
<evidence type="ECO:0000256" key="3">
    <source>
        <dbReference type="ARBA" id="ARBA00023239"/>
    </source>
</evidence>
<evidence type="ECO:0000256" key="1">
    <source>
        <dbReference type="ARBA" id="ARBA00007469"/>
    </source>
</evidence>
<dbReference type="EMBL" id="JBJKTR010000007">
    <property type="protein sequence ID" value="KAL3362729.1"/>
    <property type="molecule type" value="Genomic_DNA"/>
</dbReference>
<dbReference type="Gene3D" id="3.90.730.10">
    <property type="entry name" value="Ribonuclease T2-like"/>
    <property type="match status" value="1"/>
</dbReference>
<name>A0ABD2U1S6_9SOLN</name>
<feature type="compositionally biased region" description="Pro residues" evidence="5">
    <location>
        <begin position="189"/>
        <end position="239"/>
    </location>
</feature>
<dbReference type="SUPFAM" id="SSF55895">
    <property type="entry name" value="Ribonuclease Rh-like"/>
    <property type="match status" value="1"/>
</dbReference>
<dbReference type="Pfam" id="PF00445">
    <property type="entry name" value="Ribonuclease_T2"/>
    <property type="match status" value="1"/>
</dbReference>
<comment type="similarity">
    <text evidence="1 4">Belongs to the RNase T2 family.</text>
</comment>
<reference evidence="7 8" key="1">
    <citation type="submission" date="2024-05" db="EMBL/GenBank/DDBJ databases">
        <title>De novo assembly of an allotetraploid wild potato.</title>
        <authorList>
            <person name="Hosaka A.J."/>
        </authorList>
    </citation>
    <scope>NUCLEOTIDE SEQUENCE [LARGE SCALE GENOMIC DNA]</scope>
    <source>
        <tissue evidence="7">Young leaves</tissue>
    </source>
</reference>
<evidence type="ECO:0000256" key="6">
    <source>
        <dbReference type="SAM" id="SignalP"/>
    </source>
</evidence>
<keyword evidence="3" id="KW-0456">Lyase</keyword>
<keyword evidence="2" id="KW-0378">Hydrolase</keyword>
<dbReference type="PANTHER" id="PTHR11240:SF60">
    <property type="entry name" value="RIBONUCLEASE T2"/>
    <property type="match status" value="1"/>
</dbReference>
<sequence>LLSPHTHNMKKLTFFLLVIFLLEITISVDSQNPALLKFVLQWPPTYCIGLNSAAQPGRCKEPILQHNLTLHGVWPADQRGISITCTAPPDPNWNQLFTTTIDNQLMAFWPPLRENSQKRDLWKHEWRAHGACGGTTPQVYFNIAIRINNMLQKGNLFNYLKTNGIIACDSLSFARKDIVDAIRKVFVVTPPPSPPPPRSPPPPPRSPPPRSPPPPPRSPPPRSPPPPPRSPPPPPPPPPLDVYLTCIPIDSKNRTHVYLKEVTLCTNLDGTSFISCPSQSAPTSCSTGARIMLPHPKPQPSLSPSPPPLPRRFQEEIDVDGIYPKFEQSWTKYIFNG</sequence>
<feature type="signal peptide" evidence="6">
    <location>
        <begin position="1"/>
        <end position="30"/>
    </location>
</feature>
<keyword evidence="2" id="KW-0255">Endonuclease</keyword>
<dbReference type="InterPro" id="IPR001568">
    <property type="entry name" value="RNase_T2-like"/>
</dbReference>
<dbReference type="InterPro" id="IPR036430">
    <property type="entry name" value="RNase_T2-like_sf"/>
</dbReference>
<gene>
    <name evidence="7" type="ORF">AABB24_012175</name>
</gene>
<organism evidence="7 8">
    <name type="scientific">Solanum stoloniferum</name>
    <dbReference type="NCBI Taxonomy" id="62892"/>
    <lineage>
        <taxon>Eukaryota</taxon>
        <taxon>Viridiplantae</taxon>
        <taxon>Streptophyta</taxon>
        <taxon>Embryophyta</taxon>
        <taxon>Tracheophyta</taxon>
        <taxon>Spermatophyta</taxon>
        <taxon>Magnoliopsida</taxon>
        <taxon>eudicotyledons</taxon>
        <taxon>Gunneridae</taxon>
        <taxon>Pentapetalae</taxon>
        <taxon>asterids</taxon>
        <taxon>lamiids</taxon>
        <taxon>Solanales</taxon>
        <taxon>Solanaceae</taxon>
        <taxon>Solanoideae</taxon>
        <taxon>Solaneae</taxon>
        <taxon>Solanum</taxon>
    </lineage>
</organism>
<keyword evidence="6" id="KW-0732">Signal</keyword>
<keyword evidence="2" id="KW-0540">Nuclease</keyword>
<evidence type="ECO:0000313" key="7">
    <source>
        <dbReference type="EMBL" id="KAL3362729.1"/>
    </source>
</evidence>
<dbReference type="PANTHER" id="PTHR11240">
    <property type="entry name" value="RIBONUCLEASE T2"/>
    <property type="match status" value="1"/>
</dbReference>
<proteinExistence type="inferred from homology"/>
<comment type="caution">
    <text evidence="7">The sequence shown here is derived from an EMBL/GenBank/DDBJ whole genome shotgun (WGS) entry which is preliminary data.</text>
</comment>
<keyword evidence="8" id="KW-1185">Reference proteome</keyword>